<dbReference type="InterPro" id="IPR042099">
    <property type="entry name" value="ANL_N_sf"/>
</dbReference>
<dbReference type="CDD" id="cd19543">
    <property type="entry name" value="DCL_NRPS"/>
    <property type="match status" value="1"/>
</dbReference>
<dbReference type="Pfam" id="PF08242">
    <property type="entry name" value="Methyltransf_12"/>
    <property type="match status" value="1"/>
</dbReference>
<dbReference type="GO" id="GO:0003824">
    <property type="term" value="F:catalytic activity"/>
    <property type="evidence" value="ECO:0007669"/>
    <property type="project" value="InterPro"/>
</dbReference>
<evidence type="ECO:0000256" key="4">
    <source>
        <dbReference type="SAM" id="Coils"/>
    </source>
</evidence>
<reference evidence="7" key="1">
    <citation type="submission" date="2017-05" db="EMBL/GenBank/DDBJ databases">
        <authorList>
            <person name="Sung H."/>
        </authorList>
    </citation>
    <scope>NUCLEOTIDE SEQUENCE [LARGE SCALE GENOMIC DNA]</scope>
    <source>
        <strain evidence="7">AR23208</strain>
    </source>
</reference>
<dbReference type="PANTHER" id="PTHR45527:SF1">
    <property type="entry name" value="FATTY ACID SYNTHASE"/>
    <property type="match status" value="1"/>
</dbReference>
<dbReference type="InterPro" id="IPR023213">
    <property type="entry name" value="CAT-like_dom_sf"/>
</dbReference>
<comment type="cofactor">
    <cofactor evidence="1">
        <name>pantetheine 4'-phosphate</name>
        <dbReference type="ChEBI" id="CHEBI:47942"/>
    </cofactor>
</comment>
<dbReference type="GO" id="GO:0005737">
    <property type="term" value="C:cytoplasm"/>
    <property type="evidence" value="ECO:0007669"/>
    <property type="project" value="TreeGrafter"/>
</dbReference>
<dbReference type="Gene3D" id="3.40.50.980">
    <property type="match status" value="2"/>
</dbReference>
<dbReference type="PROSITE" id="PS00455">
    <property type="entry name" value="AMP_BINDING"/>
    <property type="match status" value="1"/>
</dbReference>
<evidence type="ECO:0000256" key="1">
    <source>
        <dbReference type="ARBA" id="ARBA00001957"/>
    </source>
</evidence>
<dbReference type="InterPro" id="IPR025110">
    <property type="entry name" value="AMP-bd_C"/>
</dbReference>
<dbReference type="Pfam" id="PF00501">
    <property type="entry name" value="AMP-binding"/>
    <property type="match status" value="2"/>
</dbReference>
<dbReference type="Gene3D" id="3.30.300.30">
    <property type="match status" value="1"/>
</dbReference>
<dbReference type="OrthoDB" id="9765680at2"/>
<dbReference type="GO" id="GO:0009403">
    <property type="term" value="P:toxin biosynthetic process"/>
    <property type="evidence" value="ECO:0007669"/>
    <property type="project" value="UniProtKB-ARBA"/>
</dbReference>
<dbReference type="PROSITE" id="PS50075">
    <property type="entry name" value="CARRIER"/>
    <property type="match status" value="1"/>
</dbReference>
<evidence type="ECO:0000313" key="6">
    <source>
        <dbReference type="EMBL" id="ARU60829.1"/>
    </source>
</evidence>
<dbReference type="Proteomes" id="UP000195437">
    <property type="component" value="Chromosome"/>
</dbReference>
<name>A0A1Y0ILC3_9BACL</name>
<dbReference type="GO" id="GO:0043041">
    <property type="term" value="P:amino acid activation for nonribosomal peptide biosynthetic process"/>
    <property type="evidence" value="ECO:0007669"/>
    <property type="project" value="TreeGrafter"/>
</dbReference>
<dbReference type="CDD" id="cd02440">
    <property type="entry name" value="AdoMet_MTases"/>
    <property type="match status" value="1"/>
</dbReference>
<dbReference type="FunFam" id="3.30.300.30:FF:000010">
    <property type="entry name" value="Enterobactin synthetase component F"/>
    <property type="match status" value="1"/>
</dbReference>
<dbReference type="InterPro" id="IPR001242">
    <property type="entry name" value="Condensation_dom"/>
</dbReference>
<keyword evidence="2" id="KW-0596">Phosphopantetheine</keyword>
<dbReference type="GO" id="GO:0031177">
    <property type="term" value="F:phosphopantetheine binding"/>
    <property type="evidence" value="ECO:0007669"/>
    <property type="project" value="TreeGrafter"/>
</dbReference>
<dbReference type="InterPro" id="IPR036736">
    <property type="entry name" value="ACP-like_sf"/>
</dbReference>
<protein>
    <recommendedName>
        <fullName evidence="5">Carrier domain-containing protein</fullName>
    </recommendedName>
</protein>
<keyword evidence="3" id="KW-0597">Phosphoprotein</keyword>
<evidence type="ECO:0000313" key="7">
    <source>
        <dbReference type="Proteomes" id="UP000195437"/>
    </source>
</evidence>
<dbReference type="Gene3D" id="3.40.50.12780">
    <property type="entry name" value="N-terminal domain of ligase-like"/>
    <property type="match status" value="1"/>
</dbReference>
<feature type="coiled-coil region" evidence="4">
    <location>
        <begin position="602"/>
        <end position="629"/>
    </location>
</feature>
<dbReference type="InterPro" id="IPR009081">
    <property type="entry name" value="PP-bd_ACP"/>
</dbReference>
<dbReference type="InterPro" id="IPR013217">
    <property type="entry name" value="Methyltransf_12"/>
</dbReference>
<dbReference type="SUPFAM" id="SSF53335">
    <property type="entry name" value="S-adenosyl-L-methionine-dependent methyltransferases"/>
    <property type="match status" value="1"/>
</dbReference>
<evidence type="ECO:0000259" key="5">
    <source>
        <dbReference type="PROSITE" id="PS50075"/>
    </source>
</evidence>
<dbReference type="KEGG" id="tum:CBW65_06770"/>
<organism evidence="6 7">
    <name type="scientific">Tumebacillus avium</name>
    <dbReference type="NCBI Taxonomy" id="1903704"/>
    <lineage>
        <taxon>Bacteria</taxon>
        <taxon>Bacillati</taxon>
        <taxon>Bacillota</taxon>
        <taxon>Bacilli</taxon>
        <taxon>Bacillales</taxon>
        <taxon>Alicyclobacillaceae</taxon>
        <taxon>Tumebacillus</taxon>
    </lineage>
</organism>
<dbReference type="RefSeq" id="WP_087456218.1">
    <property type="nucleotide sequence ID" value="NZ_CP021434.1"/>
</dbReference>
<dbReference type="Gene3D" id="1.10.1200.10">
    <property type="entry name" value="ACP-like"/>
    <property type="match status" value="1"/>
</dbReference>
<gene>
    <name evidence="6" type="ORF">CBW65_06770</name>
</gene>
<dbReference type="InterPro" id="IPR000873">
    <property type="entry name" value="AMP-dep_synth/lig_dom"/>
</dbReference>
<dbReference type="Pfam" id="PF13193">
    <property type="entry name" value="AMP-binding_C"/>
    <property type="match status" value="1"/>
</dbReference>
<dbReference type="InterPro" id="IPR045851">
    <property type="entry name" value="AMP-bd_C_sf"/>
</dbReference>
<dbReference type="CDD" id="cd05930">
    <property type="entry name" value="A_NRPS"/>
    <property type="match status" value="1"/>
</dbReference>
<dbReference type="GO" id="GO:0008610">
    <property type="term" value="P:lipid biosynthetic process"/>
    <property type="evidence" value="ECO:0007669"/>
    <property type="project" value="UniProtKB-ARBA"/>
</dbReference>
<evidence type="ECO:0000256" key="2">
    <source>
        <dbReference type="ARBA" id="ARBA00022450"/>
    </source>
</evidence>
<dbReference type="InterPro" id="IPR020845">
    <property type="entry name" value="AMP-binding_CS"/>
</dbReference>
<dbReference type="Gene3D" id="3.30.559.30">
    <property type="entry name" value="Nonribosomal peptide synthetase, condensation domain"/>
    <property type="match status" value="1"/>
</dbReference>
<dbReference type="EMBL" id="CP021434">
    <property type="protein sequence ID" value="ARU60829.1"/>
    <property type="molecule type" value="Genomic_DNA"/>
</dbReference>
<sequence length="1426" mass="160107">MSNAGKLDKQNVEDIWPLTPVQEGMLFHYLSDPDSQEYFQQIRLAVTGELDKQAFEQAWQEVVAQNELLRTVFRFENVEKPLQIVLKQHAVPIRYYDFTEAAAAERQEKLDEAAANDAAEHLDLTSSPFRITLCRLSATQCELIISSHHILYDGWSNGILLREFSDKYNYLLKNEGKVPVRLQKTKYKEWIKWQLQQDKGVQQNYWQSCLRGFETKTELPADRRHHALAHKTVDRFFSLSEELTAAIKRFVRVQNLTLSTLFHTAWGILLQKYNNTDDVVFGTTVSGRSANLKGIEEIVGLFINTIPLRLGQKPGQSVADLLRQTGQQLRDHQEYEHTPLVDIKGWSAADRKESLFDSIVVIQNYPLDMGLNQEQNALQVKFKSTLEQTNYDMVLVVNDFEQPEVYLSYNSALFAEETISRLAGHLISLIEAIIKQPEQSVAKLSMLTAEERRQLVADFNQTAVDFSCDLLVHQRIEEQAERTPDRIAIVDGERTWTYRTLNERANQLAKYLRETGIGREGLVPILGERSAELVAGMLAVFKAGGAYVPLDVHYPVERLLGIFQEIGSTVLLTASSYELSHELIEAICAGTKIHTLLYLDEHGDLAQANERLQRAAQSVEQDVERLEVFLRGRTELPDGPVGIAFTTRRQQLVAEAALDRLGLAAVQIDQLAARREKQRLLQEAAIGTVLTESRHFDEWDALLWESDTLQLLIQLDQAEADEAEGKEANLKHLWNFVAETSTTAVNDYGWTSSYTGQPFSPEEMGEYIGNFKRKLLPCLKPDARVLEIGCGHGLVMFEIAPQVGQYVATDLSGVIIEKNRARLQEAGLAHVELYELAAREIGQVPERGFDAVISSSVVHFFPNTLYLEEVIRQSIELLGDEGIIYLDDMMDVAKKAELVASMRDYKEQHPAAKVKTDWDEDLFVPEQLFRDLQVRFPEIISIESTRKTGVIENELTSFRYDVLLRINKRNPLPAVAGVRKKRRYTGADLMPAGDSSMSKALLLAVDSRTLAGYPTGNLACLNEPQDLCYVIYTSGSTGKPKGVMIEHIGMTNHMLAKIADFAIGEDSAVGQVASHCFDQSIWQFFAPLITGGRTVLYSNEVQLDLDAFIARLLADEVTVLQVVPVYLALLADALENELRPLPHLQVLGTSGEALKPQLVSKWFSLFPKTRLINSYGATECSDDFTHYIMEQDPATNPVSIGTPVQNVVVYVLDKDLNLCPVGVKGEICASGISVGRGYLNNAEKTNAAFLRDPFADGEVRLYRTGDRGRWLPDGSLEFSERIDHQVKIRSYRVELGEIEAQLLRVPGIVEAVVLAKDDAAQNKFLCAYFVADGELSVPAVKEQLARELPEYMIPAHFLRLEQIPLTDNGKIDKKALPEPDSQGEATIAYAAPTTELETELAGIWQDVLDVQDVGIHDHFFDLGGIR</sequence>
<dbReference type="InterPro" id="IPR029063">
    <property type="entry name" value="SAM-dependent_MTases_sf"/>
</dbReference>
<dbReference type="SUPFAM" id="SSF56801">
    <property type="entry name" value="Acetyl-CoA synthetase-like"/>
    <property type="match status" value="2"/>
</dbReference>
<dbReference type="Pfam" id="PF00668">
    <property type="entry name" value="Condensation"/>
    <property type="match status" value="1"/>
</dbReference>
<keyword evidence="4" id="KW-0175">Coiled coil</keyword>
<dbReference type="Gene3D" id="3.40.50.150">
    <property type="entry name" value="Vaccinia Virus protein VP39"/>
    <property type="match status" value="1"/>
</dbReference>
<dbReference type="PANTHER" id="PTHR45527">
    <property type="entry name" value="NONRIBOSOMAL PEPTIDE SYNTHETASE"/>
    <property type="match status" value="1"/>
</dbReference>
<keyword evidence="7" id="KW-1185">Reference proteome</keyword>
<proteinExistence type="predicted"/>
<accession>A0A1Y0ILC3</accession>
<evidence type="ECO:0000256" key="3">
    <source>
        <dbReference type="ARBA" id="ARBA00022553"/>
    </source>
</evidence>
<feature type="domain" description="Carrier" evidence="5">
    <location>
        <begin position="1391"/>
        <end position="1426"/>
    </location>
</feature>
<dbReference type="Gene3D" id="3.30.559.10">
    <property type="entry name" value="Chloramphenicol acetyltransferase-like domain"/>
    <property type="match status" value="1"/>
</dbReference>
<dbReference type="SUPFAM" id="SSF52777">
    <property type="entry name" value="CoA-dependent acyltransferases"/>
    <property type="match status" value="2"/>
</dbReference>